<reference evidence="1 2" key="1">
    <citation type="submission" date="2015-04" db="EMBL/GenBank/DDBJ databases">
        <title>Lasius niger genome sequencing.</title>
        <authorList>
            <person name="Konorov E.A."/>
            <person name="Nikitin M.A."/>
            <person name="Kirill M.V."/>
            <person name="Chang P."/>
        </authorList>
    </citation>
    <scope>NUCLEOTIDE SEQUENCE [LARGE SCALE GENOMIC DNA]</scope>
    <source>
        <tissue evidence="1">Whole</tissue>
    </source>
</reference>
<feature type="non-terminal residue" evidence="1">
    <location>
        <position position="131"/>
    </location>
</feature>
<evidence type="ECO:0000313" key="2">
    <source>
        <dbReference type="Proteomes" id="UP000036403"/>
    </source>
</evidence>
<sequence>MRKQTLNKILEVNNQTIDNEDEMEFKNQLEALSEEESILLKRIDKRIKMQSMIKKRQERLNILHRLAGEMDDETTPLEAEIDELSKIEQKRTAKVSKKIFLALQAENIKRTFHQVAKLEDKDGTPVHDVDC</sequence>
<organism evidence="1 2">
    <name type="scientific">Lasius niger</name>
    <name type="common">Black garden ant</name>
    <dbReference type="NCBI Taxonomy" id="67767"/>
    <lineage>
        <taxon>Eukaryota</taxon>
        <taxon>Metazoa</taxon>
        <taxon>Ecdysozoa</taxon>
        <taxon>Arthropoda</taxon>
        <taxon>Hexapoda</taxon>
        <taxon>Insecta</taxon>
        <taxon>Pterygota</taxon>
        <taxon>Neoptera</taxon>
        <taxon>Endopterygota</taxon>
        <taxon>Hymenoptera</taxon>
        <taxon>Apocrita</taxon>
        <taxon>Aculeata</taxon>
        <taxon>Formicoidea</taxon>
        <taxon>Formicidae</taxon>
        <taxon>Formicinae</taxon>
        <taxon>Lasius</taxon>
        <taxon>Lasius</taxon>
    </lineage>
</organism>
<keyword evidence="2" id="KW-1185">Reference proteome</keyword>
<dbReference type="EMBL" id="LBMM01022614">
    <property type="protein sequence ID" value="KMQ82860.1"/>
    <property type="molecule type" value="Genomic_DNA"/>
</dbReference>
<evidence type="ECO:0000313" key="1">
    <source>
        <dbReference type="EMBL" id="KMQ82860.1"/>
    </source>
</evidence>
<dbReference type="Proteomes" id="UP000036403">
    <property type="component" value="Unassembled WGS sequence"/>
</dbReference>
<dbReference type="AlphaFoldDB" id="A0A0J7MQM4"/>
<protein>
    <submittedName>
        <fullName evidence="1">Elg1p</fullName>
    </submittedName>
</protein>
<proteinExistence type="predicted"/>
<dbReference type="PaxDb" id="67767-A0A0J7MQM4"/>
<name>A0A0J7MQM4_LASNI</name>
<comment type="caution">
    <text evidence="1">The sequence shown here is derived from an EMBL/GenBank/DDBJ whole genome shotgun (WGS) entry which is preliminary data.</text>
</comment>
<gene>
    <name evidence="1" type="ORF">RF55_21641</name>
</gene>
<accession>A0A0J7MQM4</accession>